<dbReference type="PANTHER" id="PTHR15463">
    <property type="entry name" value="AP1 GAMMA SUBUNIT BINDING PROTEIN 1"/>
    <property type="match status" value="1"/>
</dbReference>
<dbReference type="Proteomes" id="UP000812440">
    <property type="component" value="Chromosome 1"/>
</dbReference>
<proteinExistence type="predicted"/>
<evidence type="ECO:0000259" key="1">
    <source>
        <dbReference type="Pfam" id="PF25999"/>
    </source>
</evidence>
<dbReference type="Pfam" id="PF25999">
    <property type="entry name" value="SYNRG_C"/>
    <property type="match status" value="1"/>
</dbReference>
<sequence>MESYISHLMKCLENIHRVIKKANDILSDISHPSVCSEILLSSRGTDYISGLLEVYRVSKKMESGMVIHNICHESIWFMFREIELSWNNLQAFLSVCPCILHKLPSPSTLNWSTNACHSDSAHCLRKCCSVCLVECLDVDLNGREAGDCLQVHEGQLYHASCANFWLHCVDFRLPVLSCNNYCTFCTILKDNKM</sequence>
<dbReference type="GO" id="GO:0030130">
    <property type="term" value="C:clathrin coat of trans-Golgi network vesicle"/>
    <property type="evidence" value="ECO:0007669"/>
    <property type="project" value="TreeGrafter"/>
</dbReference>
<evidence type="ECO:0000313" key="3">
    <source>
        <dbReference type="Proteomes" id="UP000812440"/>
    </source>
</evidence>
<keyword evidence="3" id="KW-1185">Reference proteome</keyword>
<dbReference type="OrthoDB" id="524326at2759"/>
<protein>
    <recommendedName>
        <fullName evidence="1">Synergin gamma C-terminal domain-containing protein</fullName>
    </recommendedName>
</protein>
<evidence type="ECO:0000313" key="2">
    <source>
        <dbReference type="EMBL" id="KAG8456203.1"/>
    </source>
</evidence>
<comment type="caution">
    <text evidence="2">The sequence shown here is derived from an EMBL/GenBank/DDBJ whole genome shotgun (WGS) entry which is preliminary data.</text>
</comment>
<feature type="domain" description="Synergin gamma C-terminal" evidence="1">
    <location>
        <begin position="2"/>
        <end position="176"/>
    </location>
</feature>
<name>A0A8T2KI67_9PIPI</name>
<dbReference type="AlphaFoldDB" id="A0A8T2KI67"/>
<dbReference type="InterPro" id="IPR059024">
    <property type="entry name" value="SYNRG_C"/>
</dbReference>
<organism evidence="2 3">
    <name type="scientific">Hymenochirus boettgeri</name>
    <name type="common">Congo dwarf clawed frog</name>
    <dbReference type="NCBI Taxonomy" id="247094"/>
    <lineage>
        <taxon>Eukaryota</taxon>
        <taxon>Metazoa</taxon>
        <taxon>Chordata</taxon>
        <taxon>Craniata</taxon>
        <taxon>Vertebrata</taxon>
        <taxon>Euteleostomi</taxon>
        <taxon>Amphibia</taxon>
        <taxon>Batrachia</taxon>
        <taxon>Anura</taxon>
        <taxon>Pipoidea</taxon>
        <taxon>Pipidae</taxon>
        <taxon>Pipinae</taxon>
        <taxon>Hymenochirus</taxon>
    </lineage>
</organism>
<dbReference type="PANTHER" id="PTHR15463:SF2">
    <property type="entry name" value="SYNERGIN GAMMA"/>
    <property type="match status" value="1"/>
</dbReference>
<accession>A0A8T2KI67</accession>
<dbReference type="EMBL" id="JAACNH010000001">
    <property type="protein sequence ID" value="KAG8456203.1"/>
    <property type="molecule type" value="Genomic_DNA"/>
</dbReference>
<gene>
    <name evidence="2" type="ORF">GDO86_002119</name>
</gene>
<dbReference type="InterPro" id="IPR039656">
    <property type="entry name" value="SYNRG"/>
</dbReference>
<reference evidence="2" key="1">
    <citation type="thesis" date="2020" institute="ProQuest LLC" country="789 East Eisenhower Parkway, Ann Arbor, MI, USA">
        <title>Comparative Genomics and Chromosome Evolution.</title>
        <authorList>
            <person name="Mudd A.B."/>
        </authorList>
    </citation>
    <scope>NUCLEOTIDE SEQUENCE</scope>
    <source>
        <strain evidence="2">Female2</strain>
        <tissue evidence="2">Blood</tissue>
    </source>
</reference>